<proteinExistence type="predicted"/>
<keyword evidence="1" id="KW-0812">Transmembrane</keyword>
<evidence type="ECO:0000313" key="2">
    <source>
        <dbReference type="EMBL" id="CAI8054570.1"/>
    </source>
</evidence>
<keyword evidence="1" id="KW-1133">Transmembrane helix</keyword>
<sequence length="116" mass="12569">MVFTGTTYDHSHQSYGHCLSSQSNVHICERAESTAVIAGGVGGGIILCQILVIAIFCICNRSTYSKKVETHSNTAYGVVPAIRREEPEYEVINQPLKQTAVKLPLSRNVATASTVM</sequence>
<keyword evidence="1" id="KW-0472">Membrane</keyword>
<protein>
    <submittedName>
        <fullName evidence="2">Uncharacterized protein</fullName>
    </submittedName>
</protein>
<feature type="transmembrane region" description="Helical" evidence="1">
    <location>
        <begin position="35"/>
        <end position="59"/>
    </location>
</feature>
<name>A0AA35TUA8_GEOBA</name>
<accession>A0AA35TUA8</accession>
<reference evidence="2" key="1">
    <citation type="submission" date="2023-03" db="EMBL/GenBank/DDBJ databases">
        <authorList>
            <person name="Steffen K."/>
            <person name="Cardenas P."/>
        </authorList>
    </citation>
    <scope>NUCLEOTIDE SEQUENCE</scope>
</reference>
<comment type="caution">
    <text evidence="2">The sequence shown here is derived from an EMBL/GenBank/DDBJ whole genome shotgun (WGS) entry which is preliminary data.</text>
</comment>
<dbReference type="EMBL" id="CASHTH010004194">
    <property type="protein sequence ID" value="CAI8054570.1"/>
    <property type="molecule type" value="Genomic_DNA"/>
</dbReference>
<gene>
    <name evidence="2" type="ORF">GBAR_LOCUS29769</name>
</gene>
<dbReference type="AlphaFoldDB" id="A0AA35TUA8"/>
<evidence type="ECO:0000313" key="3">
    <source>
        <dbReference type="Proteomes" id="UP001174909"/>
    </source>
</evidence>
<keyword evidence="3" id="KW-1185">Reference proteome</keyword>
<organism evidence="2 3">
    <name type="scientific">Geodia barretti</name>
    <name type="common">Barrett's horny sponge</name>
    <dbReference type="NCBI Taxonomy" id="519541"/>
    <lineage>
        <taxon>Eukaryota</taxon>
        <taxon>Metazoa</taxon>
        <taxon>Porifera</taxon>
        <taxon>Demospongiae</taxon>
        <taxon>Heteroscleromorpha</taxon>
        <taxon>Tetractinellida</taxon>
        <taxon>Astrophorina</taxon>
        <taxon>Geodiidae</taxon>
        <taxon>Geodia</taxon>
    </lineage>
</organism>
<evidence type="ECO:0000256" key="1">
    <source>
        <dbReference type="SAM" id="Phobius"/>
    </source>
</evidence>
<dbReference type="Proteomes" id="UP001174909">
    <property type="component" value="Unassembled WGS sequence"/>
</dbReference>